<protein>
    <recommendedName>
        <fullName evidence="4">Secreted protein</fullName>
    </recommendedName>
</protein>
<proteinExistence type="predicted"/>
<comment type="caution">
    <text evidence="2">The sequence shown here is derived from an EMBL/GenBank/DDBJ whole genome shotgun (WGS) entry which is preliminary data.</text>
</comment>
<feature type="signal peptide" evidence="1">
    <location>
        <begin position="1"/>
        <end position="31"/>
    </location>
</feature>
<dbReference type="Proteomes" id="UP000572051">
    <property type="component" value="Unassembled WGS sequence"/>
</dbReference>
<keyword evidence="3" id="KW-1185">Reference proteome</keyword>
<organism evidence="2 3">
    <name type="scientific">Nocardiopsis aegyptia</name>
    <dbReference type="NCBI Taxonomy" id="220378"/>
    <lineage>
        <taxon>Bacteria</taxon>
        <taxon>Bacillati</taxon>
        <taxon>Actinomycetota</taxon>
        <taxon>Actinomycetes</taxon>
        <taxon>Streptosporangiales</taxon>
        <taxon>Nocardiopsidaceae</taxon>
        <taxon>Nocardiopsis</taxon>
    </lineage>
</organism>
<reference evidence="2 3" key="1">
    <citation type="submission" date="2020-07" db="EMBL/GenBank/DDBJ databases">
        <title>Sequencing the genomes of 1000 actinobacteria strains.</title>
        <authorList>
            <person name="Klenk H.-P."/>
        </authorList>
    </citation>
    <scope>NUCLEOTIDE SEQUENCE [LARGE SCALE GENOMIC DNA]</scope>
    <source>
        <strain evidence="2 3">DSM 44442</strain>
    </source>
</reference>
<dbReference type="RefSeq" id="WP_179827419.1">
    <property type="nucleotide sequence ID" value="NZ_JACCFS010000001.1"/>
</dbReference>
<feature type="chain" id="PRO_5038624560" description="Secreted protein" evidence="1">
    <location>
        <begin position="32"/>
        <end position="110"/>
    </location>
</feature>
<evidence type="ECO:0008006" key="4">
    <source>
        <dbReference type="Google" id="ProtNLM"/>
    </source>
</evidence>
<name>A0A7Z0ERM6_9ACTN</name>
<gene>
    <name evidence="2" type="ORF">HNR10_004923</name>
</gene>
<dbReference type="AlphaFoldDB" id="A0A7Z0ERM6"/>
<accession>A0A7Z0ERM6</accession>
<dbReference type="EMBL" id="JACCFS010000001">
    <property type="protein sequence ID" value="NYJ37042.1"/>
    <property type="molecule type" value="Genomic_DNA"/>
</dbReference>
<sequence>MSLLSRLGRTAAVGAAAVVLATLLTPAQASALVLNCDTFRHHNDDHVGIAFCTNNTDRTMKFRAVVVCGWAPDVNGNWVTLRPGTSGQSQGRCSVFSTGVGAIGVDERYA</sequence>
<evidence type="ECO:0000313" key="3">
    <source>
        <dbReference type="Proteomes" id="UP000572051"/>
    </source>
</evidence>
<evidence type="ECO:0000256" key="1">
    <source>
        <dbReference type="SAM" id="SignalP"/>
    </source>
</evidence>
<keyword evidence="1" id="KW-0732">Signal</keyword>
<evidence type="ECO:0000313" key="2">
    <source>
        <dbReference type="EMBL" id="NYJ37042.1"/>
    </source>
</evidence>